<sequence>MVQTSGGQQRLRQLDLDLIETTLDRSDRHAEDERDLLVGGMTAEVAQHRRDPQRLRQRAERGPDPIPERELIDPLLEGWLGRSEILAAGQIIQREYCRCRAPRFPAHVPGDGTQPRTDSLRIVERIQPVEGDQESVVYRVLGLGAVSQHLERNGMQGWPVPFEQRTEARNIAGPGRVDEVCITQGIRIHHRLSHAMRHGLHVSLLTGCMNGTECSISRAEPGTEAGRRITRGTSMVRRLLSRPDMCLGPPIIRSGPELARDHSPPVTSKCCSTSPLGLPHRPFLWEYGRELT</sequence>
<proteinExistence type="predicted"/>
<protein>
    <submittedName>
        <fullName evidence="2">Uncharacterized protein</fullName>
    </submittedName>
</protein>
<dbReference type="AlphaFoldDB" id="A0A6J4I8E7"/>
<evidence type="ECO:0000256" key="1">
    <source>
        <dbReference type="SAM" id="MobiDB-lite"/>
    </source>
</evidence>
<reference evidence="2" key="1">
    <citation type="submission" date="2020-02" db="EMBL/GenBank/DDBJ databases">
        <authorList>
            <person name="Meier V. D."/>
        </authorList>
    </citation>
    <scope>NUCLEOTIDE SEQUENCE</scope>
    <source>
        <strain evidence="2">AVDCRST_MAG93</strain>
    </source>
</reference>
<feature type="region of interest" description="Disordered" evidence="1">
    <location>
        <begin position="39"/>
        <end position="67"/>
    </location>
</feature>
<gene>
    <name evidence="2" type="ORF">AVDCRST_MAG93-1443</name>
</gene>
<dbReference type="EMBL" id="CADCTR010000488">
    <property type="protein sequence ID" value="CAA9243768.1"/>
    <property type="molecule type" value="Genomic_DNA"/>
</dbReference>
<name>A0A6J4I8E7_9CHLR</name>
<organism evidence="2">
    <name type="scientific">uncultured Chloroflexia bacterium</name>
    <dbReference type="NCBI Taxonomy" id="1672391"/>
    <lineage>
        <taxon>Bacteria</taxon>
        <taxon>Bacillati</taxon>
        <taxon>Chloroflexota</taxon>
        <taxon>Chloroflexia</taxon>
        <taxon>environmental samples</taxon>
    </lineage>
</organism>
<accession>A0A6J4I8E7</accession>
<evidence type="ECO:0000313" key="2">
    <source>
        <dbReference type="EMBL" id="CAA9243768.1"/>
    </source>
</evidence>
<feature type="compositionally biased region" description="Basic and acidic residues" evidence="1">
    <location>
        <begin position="46"/>
        <end position="67"/>
    </location>
</feature>